<reference evidence="2" key="3">
    <citation type="submission" date="2023-05" db="EMBL/GenBank/DDBJ databases">
        <authorList>
            <person name="Smith C.H."/>
        </authorList>
    </citation>
    <scope>NUCLEOTIDE SEQUENCE</scope>
    <source>
        <strain evidence="2">CHS0354</strain>
        <tissue evidence="2">Mantle</tissue>
    </source>
</reference>
<dbReference type="Proteomes" id="UP001195483">
    <property type="component" value="Unassembled WGS sequence"/>
</dbReference>
<evidence type="ECO:0000256" key="1">
    <source>
        <dbReference type="SAM" id="SignalP"/>
    </source>
</evidence>
<keyword evidence="1" id="KW-0732">Signal</keyword>
<accession>A0AAE0SJG8</accession>
<feature type="chain" id="PRO_5042253186" evidence="1">
    <location>
        <begin position="22"/>
        <end position="69"/>
    </location>
</feature>
<feature type="signal peptide" evidence="1">
    <location>
        <begin position="1"/>
        <end position="21"/>
    </location>
</feature>
<gene>
    <name evidence="2" type="ORF">CHS0354_001768</name>
</gene>
<organism evidence="2 3">
    <name type="scientific">Potamilus streckersoni</name>
    <dbReference type="NCBI Taxonomy" id="2493646"/>
    <lineage>
        <taxon>Eukaryota</taxon>
        <taxon>Metazoa</taxon>
        <taxon>Spiralia</taxon>
        <taxon>Lophotrochozoa</taxon>
        <taxon>Mollusca</taxon>
        <taxon>Bivalvia</taxon>
        <taxon>Autobranchia</taxon>
        <taxon>Heteroconchia</taxon>
        <taxon>Palaeoheterodonta</taxon>
        <taxon>Unionida</taxon>
        <taxon>Unionoidea</taxon>
        <taxon>Unionidae</taxon>
        <taxon>Ambleminae</taxon>
        <taxon>Lampsilini</taxon>
        <taxon>Potamilus</taxon>
    </lineage>
</organism>
<protein>
    <submittedName>
        <fullName evidence="2">Uncharacterized protein</fullName>
    </submittedName>
</protein>
<keyword evidence="3" id="KW-1185">Reference proteome</keyword>
<sequence>MATQICLLVTLCMLIVTGSYGMDNTRQCMALNGYCADARLIRCPHINYDACDSLGIKYAVCCYNPVDPK</sequence>
<dbReference type="EMBL" id="JAEAOA010000166">
    <property type="protein sequence ID" value="KAK3592600.1"/>
    <property type="molecule type" value="Genomic_DNA"/>
</dbReference>
<comment type="caution">
    <text evidence="2">The sequence shown here is derived from an EMBL/GenBank/DDBJ whole genome shotgun (WGS) entry which is preliminary data.</text>
</comment>
<proteinExistence type="predicted"/>
<evidence type="ECO:0000313" key="2">
    <source>
        <dbReference type="EMBL" id="KAK3592600.1"/>
    </source>
</evidence>
<reference evidence="2" key="1">
    <citation type="journal article" date="2021" name="Genome Biol. Evol.">
        <title>A High-Quality Reference Genome for a Parasitic Bivalve with Doubly Uniparental Inheritance (Bivalvia: Unionida).</title>
        <authorList>
            <person name="Smith C.H."/>
        </authorList>
    </citation>
    <scope>NUCLEOTIDE SEQUENCE</scope>
    <source>
        <strain evidence="2">CHS0354</strain>
    </source>
</reference>
<evidence type="ECO:0000313" key="3">
    <source>
        <dbReference type="Proteomes" id="UP001195483"/>
    </source>
</evidence>
<dbReference type="AlphaFoldDB" id="A0AAE0SJG8"/>
<reference evidence="2" key="2">
    <citation type="journal article" date="2021" name="Genome Biol. Evol.">
        <title>Developing a high-quality reference genome for a parasitic bivalve with doubly uniparental inheritance (Bivalvia: Unionida).</title>
        <authorList>
            <person name="Smith C.H."/>
        </authorList>
    </citation>
    <scope>NUCLEOTIDE SEQUENCE</scope>
    <source>
        <strain evidence="2">CHS0354</strain>
        <tissue evidence="2">Mantle</tissue>
    </source>
</reference>
<name>A0AAE0SJG8_9BIVA</name>